<evidence type="ECO:0000256" key="2">
    <source>
        <dbReference type="SAM" id="SignalP"/>
    </source>
</evidence>
<evidence type="ECO:0000256" key="1">
    <source>
        <dbReference type="SAM" id="MobiDB-lite"/>
    </source>
</evidence>
<evidence type="ECO:0000313" key="3">
    <source>
        <dbReference type="EMBL" id="TPX38948.1"/>
    </source>
</evidence>
<dbReference type="Proteomes" id="UP000320475">
    <property type="component" value="Unassembled WGS sequence"/>
</dbReference>
<feature type="signal peptide" evidence="2">
    <location>
        <begin position="1"/>
        <end position="18"/>
    </location>
</feature>
<feature type="region of interest" description="Disordered" evidence="1">
    <location>
        <begin position="153"/>
        <end position="209"/>
    </location>
</feature>
<organism evidence="3 4">
    <name type="scientific">Synchytrium endobioticum</name>
    <dbReference type="NCBI Taxonomy" id="286115"/>
    <lineage>
        <taxon>Eukaryota</taxon>
        <taxon>Fungi</taxon>
        <taxon>Fungi incertae sedis</taxon>
        <taxon>Chytridiomycota</taxon>
        <taxon>Chytridiomycota incertae sedis</taxon>
        <taxon>Chytridiomycetes</taxon>
        <taxon>Synchytriales</taxon>
        <taxon>Synchytriaceae</taxon>
        <taxon>Synchytrium</taxon>
    </lineage>
</organism>
<name>A0A507CHL8_9FUNG</name>
<comment type="caution">
    <text evidence="3">The sequence shown here is derived from an EMBL/GenBank/DDBJ whole genome shotgun (WGS) entry which is preliminary data.</text>
</comment>
<feature type="compositionally biased region" description="Low complexity" evidence="1">
    <location>
        <begin position="170"/>
        <end position="181"/>
    </location>
</feature>
<feature type="chain" id="PRO_5021474224" evidence="2">
    <location>
        <begin position="19"/>
        <end position="209"/>
    </location>
</feature>
<reference evidence="3 4" key="1">
    <citation type="journal article" date="2019" name="Sci. Rep.">
        <title>Comparative genomics of chytrid fungi reveal insights into the obligate biotrophic and pathogenic lifestyle of Synchytrium endobioticum.</title>
        <authorList>
            <person name="van de Vossenberg B.T.L.H."/>
            <person name="Warris S."/>
            <person name="Nguyen H.D.T."/>
            <person name="van Gent-Pelzer M.P.E."/>
            <person name="Joly D.L."/>
            <person name="van de Geest H.C."/>
            <person name="Bonants P.J.M."/>
            <person name="Smith D.S."/>
            <person name="Levesque C.A."/>
            <person name="van der Lee T.A.J."/>
        </authorList>
    </citation>
    <scope>NUCLEOTIDE SEQUENCE [LARGE SCALE GENOMIC DNA]</scope>
    <source>
        <strain evidence="3 4">LEV6574</strain>
    </source>
</reference>
<feature type="compositionally biased region" description="Polar residues" evidence="1">
    <location>
        <begin position="153"/>
        <end position="162"/>
    </location>
</feature>
<dbReference type="AlphaFoldDB" id="A0A507CHL8"/>
<dbReference type="VEuPathDB" id="FungiDB:SeMB42_g01098"/>
<proteinExistence type="predicted"/>
<gene>
    <name evidence="3" type="ORF">SeLEV6574_g07496</name>
</gene>
<accession>A0A507CHL8</accession>
<sequence>MRTIHYLLFVVWASYCLAAPTPGRNAAARDVPTSSSASDINNEEKDMWVQVLCRHQTREIAERQSSVLIQLMEADLRDWARQRSDELQNRMMGLLPQQYELSEASLIASRDTLSQCLLGQTSGIDLKSLMPKTFARLEEFTNRKMAEEIFEEIQQSRQSNPHDSSRHDSTQTGSGSTSGRLRLSDQSSHGAGPSHGVSRRGRSRGKDLE</sequence>
<keyword evidence="2" id="KW-0732">Signal</keyword>
<protein>
    <submittedName>
        <fullName evidence="3">Uncharacterized protein</fullName>
    </submittedName>
</protein>
<evidence type="ECO:0000313" key="4">
    <source>
        <dbReference type="Proteomes" id="UP000320475"/>
    </source>
</evidence>
<dbReference type="EMBL" id="QEAM01000539">
    <property type="protein sequence ID" value="TPX38948.1"/>
    <property type="molecule type" value="Genomic_DNA"/>
</dbReference>